<evidence type="ECO:0000313" key="1">
    <source>
        <dbReference type="EMBL" id="KKS08978.1"/>
    </source>
</evidence>
<reference evidence="1 2" key="1">
    <citation type="journal article" date="2015" name="Nature">
        <title>rRNA introns, odd ribosomes, and small enigmatic genomes across a large radiation of phyla.</title>
        <authorList>
            <person name="Brown C.T."/>
            <person name="Hug L.A."/>
            <person name="Thomas B.C."/>
            <person name="Sharon I."/>
            <person name="Castelle C.J."/>
            <person name="Singh A."/>
            <person name="Wilkins M.J."/>
            <person name="Williams K.H."/>
            <person name="Banfield J.F."/>
        </authorList>
    </citation>
    <scope>NUCLEOTIDE SEQUENCE [LARGE SCALE GENOMIC DNA]</scope>
</reference>
<sequence>MEFYNVKKRQKVDVSDNHLKKTIYEGKGGQKRFAVRSVDDDGTKLTKFISKDTYDSLQVPTE</sequence>
<accession>A0A0G0Z7F9</accession>
<organism evidence="1 2">
    <name type="scientific">candidate division CPR2 bacterium GW2011_GWC1_41_48</name>
    <dbReference type="NCBI Taxonomy" id="1618344"/>
    <lineage>
        <taxon>Bacteria</taxon>
        <taxon>Bacteria division CPR2</taxon>
    </lineage>
</organism>
<dbReference type="AlphaFoldDB" id="A0A0G0Z7F9"/>
<name>A0A0G0Z7F9_UNCC2</name>
<dbReference type="Proteomes" id="UP000033869">
    <property type="component" value="Unassembled WGS sequence"/>
</dbReference>
<dbReference type="EMBL" id="LCBL01000003">
    <property type="protein sequence ID" value="KKS08978.1"/>
    <property type="molecule type" value="Genomic_DNA"/>
</dbReference>
<protein>
    <submittedName>
        <fullName evidence="1">Uncharacterized protein</fullName>
    </submittedName>
</protein>
<proteinExistence type="predicted"/>
<evidence type="ECO:0000313" key="2">
    <source>
        <dbReference type="Proteomes" id="UP000033869"/>
    </source>
</evidence>
<comment type="caution">
    <text evidence="1">The sequence shown here is derived from an EMBL/GenBank/DDBJ whole genome shotgun (WGS) entry which is preliminary data.</text>
</comment>
<gene>
    <name evidence="1" type="ORF">UU65_C0003G0033</name>
</gene>